<accession>A0A366EPG6</accession>
<dbReference type="AlphaFoldDB" id="A0A366EPG6"/>
<evidence type="ECO:0000256" key="1">
    <source>
        <dbReference type="ARBA" id="ARBA00022553"/>
    </source>
</evidence>
<dbReference type="InterPro" id="IPR016122">
    <property type="entry name" value="SpoOB_C"/>
</dbReference>
<dbReference type="EMBL" id="QNRJ01000006">
    <property type="protein sequence ID" value="RBP04271.1"/>
    <property type="molecule type" value="Genomic_DNA"/>
</dbReference>
<evidence type="ECO:0000313" key="6">
    <source>
        <dbReference type="Proteomes" id="UP000252118"/>
    </source>
</evidence>
<dbReference type="OrthoDB" id="2375606at2"/>
<sequence length="177" mass="20920">MSENWGVVEALRHARHDWMNDLQLIKGNLDLDRVERAKQVIEEMVLVAQNESKLSNLKLPLLAEWILTYNWSRHLIKLDFEVLQTESSHGLEDRRLYNWCKEFLQFLESNVMNNVENQLSILLDITKEQSRFIFDFTGILKSTSMVEDWIKNQRANGENIEIEQLQEEVLVIHVVAR</sequence>
<dbReference type="Gene3D" id="3.30.565.30">
    <property type="entry name" value="Sporulation initiation phosphotransferase B (SpoOB), C-terminal domain"/>
    <property type="match status" value="1"/>
</dbReference>
<name>A0A366EPG6_9BACI</name>
<gene>
    <name evidence="5" type="ORF">DET59_10657</name>
</gene>
<keyword evidence="2 5" id="KW-0808">Transferase</keyword>
<dbReference type="Proteomes" id="UP000252118">
    <property type="component" value="Unassembled WGS sequence"/>
</dbReference>
<dbReference type="InterPro" id="IPR037100">
    <property type="entry name" value="Spo0B_C_sf"/>
</dbReference>
<dbReference type="InterPro" id="IPR016120">
    <property type="entry name" value="Sig_transdc_His_kin_SpoOB"/>
</dbReference>
<protein>
    <submittedName>
        <fullName evidence="5">Stage 0 sporulation protein B (Sporulation initiation phosphotransferase)</fullName>
    </submittedName>
</protein>
<organism evidence="5 6">
    <name type="scientific">Rossellomorea aquimaris</name>
    <dbReference type="NCBI Taxonomy" id="189382"/>
    <lineage>
        <taxon>Bacteria</taxon>
        <taxon>Bacillati</taxon>
        <taxon>Bacillota</taxon>
        <taxon>Bacilli</taxon>
        <taxon>Bacillales</taxon>
        <taxon>Bacillaceae</taxon>
        <taxon>Rossellomorea</taxon>
    </lineage>
</organism>
<dbReference type="Pfam" id="PF14682">
    <property type="entry name" value="SPOB_ab"/>
    <property type="match status" value="1"/>
</dbReference>
<evidence type="ECO:0000256" key="3">
    <source>
        <dbReference type="ARBA" id="ARBA00022777"/>
    </source>
</evidence>
<keyword evidence="3" id="KW-0418">Kinase</keyword>
<proteinExistence type="predicted"/>
<evidence type="ECO:0000256" key="2">
    <source>
        <dbReference type="ARBA" id="ARBA00022679"/>
    </source>
</evidence>
<dbReference type="InterPro" id="IPR039506">
    <property type="entry name" value="SPOB_a"/>
</dbReference>
<feature type="domain" description="Sporulation initiation phosphotransferase B C-terminal" evidence="4">
    <location>
        <begin position="59"/>
        <end position="171"/>
    </location>
</feature>
<dbReference type="GO" id="GO:0000155">
    <property type="term" value="F:phosphorelay sensor kinase activity"/>
    <property type="evidence" value="ECO:0007669"/>
    <property type="project" value="InterPro"/>
</dbReference>
<dbReference type="SUPFAM" id="SSF55890">
    <property type="entry name" value="Sporulation response regulatory protein Spo0B"/>
    <property type="match status" value="1"/>
</dbReference>
<dbReference type="Gene3D" id="1.10.287.130">
    <property type="match status" value="1"/>
</dbReference>
<dbReference type="Pfam" id="PF14689">
    <property type="entry name" value="SPOB_a"/>
    <property type="match status" value="1"/>
</dbReference>
<evidence type="ECO:0000259" key="4">
    <source>
        <dbReference type="SMART" id="SM01317"/>
    </source>
</evidence>
<comment type="caution">
    <text evidence="5">The sequence shown here is derived from an EMBL/GenBank/DDBJ whole genome shotgun (WGS) entry which is preliminary data.</text>
</comment>
<reference evidence="5 6" key="1">
    <citation type="submission" date="2018-06" db="EMBL/GenBank/DDBJ databases">
        <title>Freshwater and sediment microbial communities from various areas in North America, analyzing microbe dynamics in response to fracking.</title>
        <authorList>
            <person name="Lamendella R."/>
        </authorList>
    </citation>
    <scope>NUCLEOTIDE SEQUENCE [LARGE SCALE GENOMIC DNA]</scope>
    <source>
        <strain evidence="5 6">97B</strain>
    </source>
</reference>
<evidence type="ECO:0000313" key="5">
    <source>
        <dbReference type="EMBL" id="RBP04271.1"/>
    </source>
</evidence>
<dbReference type="RefSeq" id="WP_113969487.1">
    <property type="nucleotide sequence ID" value="NZ_QNRJ01000006.1"/>
</dbReference>
<keyword evidence="1" id="KW-0597">Phosphoprotein</keyword>
<dbReference type="SMART" id="SM01317">
    <property type="entry name" value="SPOB_ab"/>
    <property type="match status" value="1"/>
</dbReference>